<dbReference type="RefSeq" id="WP_166147673.1">
    <property type="nucleotide sequence ID" value="NZ_JAAOIW010000002.1"/>
</dbReference>
<keyword evidence="3 8" id="KW-0813">Transport</keyword>
<evidence type="ECO:0000259" key="10">
    <source>
        <dbReference type="Pfam" id="PF00482"/>
    </source>
</evidence>
<name>A0ABX0J2C1_9BACL</name>
<dbReference type="PANTHER" id="PTHR30012:SF0">
    <property type="entry name" value="TYPE II SECRETION SYSTEM PROTEIN F-RELATED"/>
    <property type="match status" value="1"/>
</dbReference>
<evidence type="ECO:0000256" key="8">
    <source>
        <dbReference type="RuleBase" id="RU003923"/>
    </source>
</evidence>
<evidence type="ECO:0000256" key="5">
    <source>
        <dbReference type="ARBA" id="ARBA00022692"/>
    </source>
</evidence>
<dbReference type="Pfam" id="PF00482">
    <property type="entry name" value="T2SSF"/>
    <property type="match status" value="2"/>
</dbReference>
<comment type="caution">
    <text evidence="11">The sequence shown here is derived from an EMBL/GenBank/DDBJ whole genome shotgun (WGS) entry which is preliminary data.</text>
</comment>
<keyword evidence="7 9" id="KW-0472">Membrane</keyword>
<keyword evidence="12" id="KW-1185">Reference proteome</keyword>
<dbReference type="EMBL" id="JAAOIW010000002">
    <property type="protein sequence ID" value="NHN29581.1"/>
    <property type="molecule type" value="Genomic_DNA"/>
</dbReference>
<dbReference type="InterPro" id="IPR003004">
    <property type="entry name" value="GspF/PilC"/>
</dbReference>
<dbReference type="PRINTS" id="PR00812">
    <property type="entry name" value="BCTERIALGSPF"/>
</dbReference>
<organism evidence="11 12">
    <name type="scientific">Paenibacillus agricola</name>
    <dbReference type="NCBI Taxonomy" id="2716264"/>
    <lineage>
        <taxon>Bacteria</taxon>
        <taxon>Bacillati</taxon>
        <taxon>Bacillota</taxon>
        <taxon>Bacilli</taxon>
        <taxon>Bacillales</taxon>
        <taxon>Paenibacillaceae</taxon>
        <taxon>Paenibacillus</taxon>
    </lineage>
</organism>
<protein>
    <submittedName>
        <fullName evidence="11">Type II secretion system F family protein</fullName>
    </submittedName>
</protein>
<evidence type="ECO:0000256" key="2">
    <source>
        <dbReference type="ARBA" id="ARBA00005745"/>
    </source>
</evidence>
<sequence length="403" mass="44606">MPNYYYEAVTDSGKRMCGFHRSLSKQAAIHDLKAKGYAIRSIQEKAGSIWSTELELGKAVKLEHFVIFCRQLATLIRAGIQIDRSLEIMVEQTKAKKLKLSLVQVLEQVLAGNPLSKAMGEHPRVFPEMFINMVASGETGGHLDDVLDRMAESYEKENETVQKVRSAMTYPILLIIVAIGVVIFLLIQIVPTFVSLFNDQGEQLPWITRLILGASDFVVNSWWMIGIAMAGFLLMGKVALSTEQGKYYGDLLKFKLPIFGVVFKKAAIARMARTMSSLYVSGVAIVQSLDITGRVVGNRVLAKVLQESRHSLQQGELLSTPFAASKLFPAMVIQMIMVGEETGQLDKMLAKVADFFEADVNHSVDRLKAVVEPVLLLLISIVVGGIVAAVISPMFAMYQNYLK</sequence>
<reference evidence="11" key="1">
    <citation type="submission" date="2020-03" db="EMBL/GenBank/DDBJ databases">
        <title>Draft sequencing of Paenibacilllus sp. S3N08.</title>
        <authorList>
            <person name="Kim D.-U."/>
        </authorList>
    </citation>
    <scope>NUCLEOTIDE SEQUENCE</scope>
    <source>
        <strain evidence="11">S3N08</strain>
    </source>
</reference>
<feature type="transmembrane region" description="Helical" evidence="9">
    <location>
        <begin position="172"/>
        <end position="197"/>
    </location>
</feature>
<evidence type="ECO:0000256" key="6">
    <source>
        <dbReference type="ARBA" id="ARBA00022989"/>
    </source>
</evidence>
<dbReference type="PANTHER" id="PTHR30012">
    <property type="entry name" value="GENERAL SECRETION PATHWAY PROTEIN"/>
    <property type="match status" value="1"/>
</dbReference>
<keyword evidence="5 8" id="KW-0812">Transmembrane</keyword>
<dbReference type="InterPro" id="IPR018076">
    <property type="entry name" value="T2SS_GspF_dom"/>
</dbReference>
<proteinExistence type="inferred from homology"/>
<evidence type="ECO:0000256" key="3">
    <source>
        <dbReference type="ARBA" id="ARBA00022448"/>
    </source>
</evidence>
<evidence type="ECO:0000313" key="11">
    <source>
        <dbReference type="EMBL" id="NHN29581.1"/>
    </source>
</evidence>
<feature type="domain" description="Type II secretion system protein GspF" evidence="10">
    <location>
        <begin position="68"/>
        <end position="191"/>
    </location>
</feature>
<evidence type="ECO:0000256" key="9">
    <source>
        <dbReference type="SAM" id="Phobius"/>
    </source>
</evidence>
<evidence type="ECO:0000256" key="7">
    <source>
        <dbReference type="ARBA" id="ARBA00023136"/>
    </source>
</evidence>
<keyword evidence="4" id="KW-1003">Cell membrane</keyword>
<dbReference type="Proteomes" id="UP001165962">
    <property type="component" value="Unassembled WGS sequence"/>
</dbReference>
<gene>
    <name evidence="11" type="ORF">G9U52_07005</name>
</gene>
<feature type="domain" description="Type II secretion system protein GspF" evidence="10">
    <location>
        <begin position="272"/>
        <end position="393"/>
    </location>
</feature>
<keyword evidence="6 9" id="KW-1133">Transmembrane helix</keyword>
<accession>A0ABX0J2C1</accession>
<comment type="subcellular location">
    <subcellularLocation>
        <location evidence="1 8">Cell membrane</location>
        <topology evidence="1 8">Multi-pass membrane protein</topology>
    </subcellularLocation>
</comment>
<dbReference type="Gene3D" id="1.20.81.30">
    <property type="entry name" value="Type II secretion system (T2SS), domain F"/>
    <property type="match status" value="2"/>
</dbReference>
<feature type="transmembrane region" description="Helical" evidence="9">
    <location>
        <begin position="374"/>
        <end position="398"/>
    </location>
</feature>
<evidence type="ECO:0000256" key="1">
    <source>
        <dbReference type="ARBA" id="ARBA00004651"/>
    </source>
</evidence>
<feature type="transmembrane region" description="Helical" evidence="9">
    <location>
        <begin position="217"/>
        <end position="236"/>
    </location>
</feature>
<dbReference type="InterPro" id="IPR001992">
    <property type="entry name" value="T2SS_GspF/T4SS_PilC_CS"/>
</dbReference>
<evidence type="ECO:0000313" key="12">
    <source>
        <dbReference type="Proteomes" id="UP001165962"/>
    </source>
</evidence>
<evidence type="ECO:0000256" key="4">
    <source>
        <dbReference type="ARBA" id="ARBA00022475"/>
    </source>
</evidence>
<dbReference type="PROSITE" id="PS00874">
    <property type="entry name" value="T2SP_F"/>
    <property type="match status" value="1"/>
</dbReference>
<comment type="similarity">
    <text evidence="2 8">Belongs to the GSP F family.</text>
</comment>
<dbReference type="InterPro" id="IPR042094">
    <property type="entry name" value="T2SS_GspF_sf"/>
</dbReference>